<dbReference type="Proteomes" id="UP000217846">
    <property type="component" value="Chromosome"/>
</dbReference>
<sequence>MDDPDAPVAIAPPHGIWDHWVIYNISASITKLSEGQIDSSIKILNNSWQEKKIRQSLSTCQQTSSLFF</sequence>
<organism evidence="1 2">
    <name type="scientific">Rickettsia japonica</name>
    <dbReference type="NCBI Taxonomy" id="35790"/>
    <lineage>
        <taxon>Bacteria</taxon>
        <taxon>Pseudomonadati</taxon>
        <taxon>Pseudomonadota</taxon>
        <taxon>Alphaproteobacteria</taxon>
        <taxon>Rickettsiales</taxon>
        <taxon>Rickettsiaceae</taxon>
        <taxon>Rickettsieae</taxon>
        <taxon>Rickettsia</taxon>
        <taxon>spotted fever group</taxon>
    </lineage>
</organism>
<name>A0AAD1FM88_RICJA</name>
<proteinExistence type="predicted"/>
<gene>
    <name evidence="1" type="ORF">RJYHM_1113</name>
</gene>
<reference evidence="1 2" key="1">
    <citation type="journal article" date="2017" name="Genome Biol. Evol.">
        <title>Extremely Low Genomic Diversity of Rickettsia japonica Distributed in Japan.</title>
        <authorList>
            <person name="Akter A."/>
            <person name="Ooka T."/>
            <person name="Gotoh Y."/>
            <person name="Yamamoto S."/>
            <person name="Fujita H."/>
            <person name="Terasoma F."/>
            <person name="Kida K."/>
            <person name="Taira M."/>
            <person name="Nakadouzono F."/>
            <person name="Gokuden M."/>
            <person name="Hirano M."/>
            <person name="Miyashiro M."/>
            <person name="Inari K."/>
            <person name="Shimazu Y."/>
            <person name="Tabara K."/>
            <person name="Toyoda A."/>
            <person name="Yoshimura D."/>
            <person name="Itoh T."/>
            <person name="Kitano T."/>
            <person name="Sato M.P."/>
            <person name="Katsura K."/>
            <person name="Mondal S.I."/>
            <person name="Ogura Y."/>
            <person name="Ando S."/>
            <person name="Hayashi T."/>
        </authorList>
    </citation>
    <scope>NUCLEOTIDE SEQUENCE [LARGE SCALE GENOMIC DNA]</scope>
    <source>
        <strain evidence="1 2">YH_M</strain>
    </source>
</reference>
<accession>A0AAD1FM88</accession>
<protein>
    <recommendedName>
        <fullName evidence="3">YbhB/YbcL family Raf kinase inhibitor-like protein</fullName>
    </recommendedName>
</protein>
<dbReference type="AlphaFoldDB" id="A0AAD1FM88"/>
<dbReference type="EMBL" id="AP017602">
    <property type="protein sequence ID" value="BAW83314.1"/>
    <property type="molecule type" value="Genomic_DNA"/>
</dbReference>
<dbReference type="InterPro" id="IPR036610">
    <property type="entry name" value="PEBP-like_sf"/>
</dbReference>
<evidence type="ECO:0008006" key="3">
    <source>
        <dbReference type="Google" id="ProtNLM"/>
    </source>
</evidence>
<evidence type="ECO:0000313" key="2">
    <source>
        <dbReference type="Proteomes" id="UP000217846"/>
    </source>
</evidence>
<dbReference type="InterPro" id="IPR008914">
    <property type="entry name" value="PEBP"/>
</dbReference>
<evidence type="ECO:0000313" key="1">
    <source>
        <dbReference type="EMBL" id="BAW83314.1"/>
    </source>
</evidence>
<dbReference type="Pfam" id="PF01161">
    <property type="entry name" value="PBP"/>
    <property type="match status" value="1"/>
</dbReference>
<dbReference type="SUPFAM" id="SSF49777">
    <property type="entry name" value="PEBP-like"/>
    <property type="match status" value="1"/>
</dbReference>
<dbReference type="Gene3D" id="3.90.280.10">
    <property type="entry name" value="PEBP-like"/>
    <property type="match status" value="1"/>
</dbReference>